<dbReference type="PROSITE" id="PS50330">
    <property type="entry name" value="UIM"/>
    <property type="match status" value="1"/>
</dbReference>
<feature type="compositionally biased region" description="Basic and acidic residues" evidence="1">
    <location>
        <begin position="41"/>
        <end position="58"/>
    </location>
</feature>
<evidence type="ECO:0000313" key="2">
    <source>
        <dbReference type="EMBL" id="KAK9916676.1"/>
    </source>
</evidence>
<reference evidence="2 3" key="1">
    <citation type="journal article" date="2024" name="Nat. Commun.">
        <title>Phylogenomics reveals the evolutionary origins of lichenization in chlorophyte algae.</title>
        <authorList>
            <person name="Puginier C."/>
            <person name="Libourel C."/>
            <person name="Otte J."/>
            <person name="Skaloud P."/>
            <person name="Haon M."/>
            <person name="Grisel S."/>
            <person name="Petersen M."/>
            <person name="Berrin J.G."/>
            <person name="Delaux P.M."/>
            <person name="Dal Grande F."/>
            <person name="Keller J."/>
        </authorList>
    </citation>
    <scope>NUCLEOTIDE SEQUENCE [LARGE SCALE GENOMIC DNA]</scope>
    <source>
        <strain evidence="2 3">SAG 216-7</strain>
    </source>
</reference>
<keyword evidence="3" id="KW-1185">Reference proteome</keyword>
<name>A0ABR2YYC1_9CHLO</name>
<evidence type="ECO:0000256" key="1">
    <source>
        <dbReference type="SAM" id="MobiDB-lite"/>
    </source>
</evidence>
<feature type="region of interest" description="Disordered" evidence="1">
    <location>
        <begin position="41"/>
        <end position="157"/>
    </location>
</feature>
<sequence>MNKLKDLEKDREERIKQNKARLAALEVGSIVDGLVSRETAAKQKAAEEEEHRKAQLRADEDDGEDADLQRALAMSLMEANAAHAAPSTSARDMTGPSYRGTEVPDQQETHAPAPAKPSGRGGRKAKRDGAAITGGEQQGKVKGSGKRRKGSALEARPQDIRKAFGMIAPCGKRISQELLAEVWEDMRGGKLDPAAANNMMTYAADVTGSQHLDFAAFQTLIAHFS</sequence>
<protein>
    <recommendedName>
        <fullName evidence="4">EF-hand domain-containing protein</fullName>
    </recommendedName>
</protein>
<feature type="compositionally biased region" description="Low complexity" evidence="1">
    <location>
        <begin position="79"/>
        <end position="90"/>
    </location>
</feature>
<dbReference type="InterPro" id="IPR003903">
    <property type="entry name" value="UIM_dom"/>
</dbReference>
<proteinExistence type="predicted"/>
<evidence type="ECO:0008006" key="4">
    <source>
        <dbReference type="Google" id="ProtNLM"/>
    </source>
</evidence>
<evidence type="ECO:0000313" key="3">
    <source>
        <dbReference type="Proteomes" id="UP001491310"/>
    </source>
</evidence>
<dbReference type="Proteomes" id="UP001491310">
    <property type="component" value="Unassembled WGS sequence"/>
</dbReference>
<gene>
    <name evidence="2" type="ORF">WJX75_005662</name>
</gene>
<dbReference type="EMBL" id="JALJOT010000003">
    <property type="protein sequence ID" value="KAK9916676.1"/>
    <property type="molecule type" value="Genomic_DNA"/>
</dbReference>
<comment type="caution">
    <text evidence="2">The sequence shown here is derived from an EMBL/GenBank/DDBJ whole genome shotgun (WGS) entry which is preliminary data.</text>
</comment>
<organism evidence="2 3">
    <name type="scientific">Coccomyxa subellipsoidea</name>
    <dbReference type="NCBI Taxonomy" id="248742"/>
    <lineage>
        <taxon>Eukaryota</taxon>
        <taxon>Viridiplantae</taxon>
        <taxon>Chlorophyta</taxon>
        <taxon>core chlorophytes</taxon>
        <taxon>Trebouxiophyceae</taxon>
        <taxon>Trebouxiophyceae incertae sedis</taxon>
        <taxon>Coccomyxaceae</taxon>
        <taxon>Coccomyxa</taxon>
    </lineage>
</organism>
<accession>A0ABR2YYC1</accession>